<dbReference type="RefSeq" id="WP_345033785.1">
    <property type="nucleotide sequence ID" value="NZ_BAAAWY010000095.1"/>
</dbReference>
<dbReference type="EMBL" id="JACHIR010000001">
    <property type="protein sequence ID" value="MBB5891434.1"/>
    <property type="molecule type" value="Genomic_DNA"/>
</dbReference>
<proteinExistence type="predicted"/>
<protein>
    <submittedName>
        <fullName evidence="1">Uncharacterized protein</fullName>
    </submittedName>
</protein>
<evidence type="ECO:0000313" key="2">
    <source>
        <dbReference type="Proteomes" id="UP000585638"/>
    </source>
</evidence>
<dbReference type="Proteomes" id="UP000585638">
    <property type="component" value="Unassembled WGS sequence"/>
</dbReference>
<dbReference type="AlphaFoldDB" id="A0A7W9KF24"/>
<evidence type="ECO:0000313" key="1">
    <source>
        <dbReference type="EMBL" id="MBB5891434.1"/>
    </source>
</evidence>
<sequence>MRPLLDHREGTPFTGRSTGLKHCSFAVSNDSAFHWSTALSKVMGCNPASSSSCPTAINSKGYNDGLIYYDPNYASNHNQNLYPTKRFYTLGQYSKFVRPGPFATR</sequence>
<name>A0A7W9KF24_9PSEU</name>
<accession>A0A7W9KF24</accession>
<dbReference type="Gene3D" id="3.20.20.80">
    <property type="entry name" value="Glycosidases"/>
    <property type="match status" value="1"/>
</dbReference>
<reference evidence="1 2" key="1">
    <citation type="submission" date="2020-08" db="EMBL/GenBank/DDBJ databases">
        <title>Sequencing the genomes of 1000 actinobacteria strains.</title>
        <authorList>
            <person name="Klenk H.-P."/>
        </authorList>
    </citation>
    <scope>NUCLEOTIDE SEQUENCE [LARGE SCALE GENOMIC DNA]</scope>
    <source>
        <strain evidence="1 2">DSM 43851</strain>
    </source>
</reference>
<organism evidence="1 2">
    <name type="scientific">Kutzneria kofuensis</name>
    <dbReference type="NCBI Taxonomy" id="103725"/>
    <lineage>
        <taxon>Bacteria</taxon>
        <taxon>Bacillati</taxon>
        <taxon>Actinomycetota</taxon>
        <taxon>Actinomycetes</taxon>
        <taxon>Pseudonocardiales</taxon>
        <taxon>Pseudonocardiaceae</taxon>
        <taxon>Kutzneria</taxon>
    </lineage>
</organism>
<keyword evidence="2" id="KW-1185">Reference proteome</keyword>
<gene>
    <name evidence="1" type="ORF">BJ998_002630</name>
</gene>
<comment type="caution">
    <text evidence="1">The sequence shown here is derived from an EMBL/GenBank/DDBJ whole genome shotgun (WGS) entry which is preliminary data.</text>
</comment>